<comment type="caution">
    <text evidence="2">The sequence shown here is derived from an EMBL/GenBank/DDBJ whole genome shotgun (WGS) entry which is preliminary data.</text>
</comment>
<dbReference type="AlphaFoldDB" id="A0A545V7F0"/>
<evidence type="ECO:0000313" key="2">
    <source>
        <dbReference type="EMBL" id="TQV97637.1"/>
    </source>
</evidence>
<gene>
    <name evidence="2" type="ORF">IF1G_03380</name>
</gene>
<dbReference type="Proteomes" id="UP000315783">
    <property type="component" value="Unassembled WGS sequence"/>
</dbReference>
<protein>
    <submittedName>
        <fullName evidence="2">Uncharacterized protein</fullName>
    </submittedName>
</protein>
<organism evidence="2 3">
    <name type="scientific">Cordyceps javanica</name>
    <dbReference type="NCBI Taxonomy" id="43265"/>
    <lineage>
        <taxon>Eukaryota</taxon>
        <taxon>Fungi</taxon>
        <taxon>Dikarya</taxon>
        <taxon>Ascomycota</taxon>
        <taxon>Pezizomycotina</taxon>
        <taxon>Sordariomycetes</taxon>
        <taxon>Hypocreomycetidae</taxon>
        <taxon>Hypocreales</taxon>
        <taxon>Cordycipitaceae</taxon>
        <taxon>Cordyceps</taxon>
    </lineage>
</organism>
<sequence>MAMAGGRPKKNKKRRAAQRRDFGADQGRRDDWAVAKVGGRYSGKWVVDEPGALEWAGFQRAERCNSKGGAEVASRENGKRRTVGAVSTWGYLCPSNLLVAAGQGVEGTGRRMSRQLGKFGFRPRQSLSVERRSFVESRPEGGVEGKGSKKE</sequence>
<evidence type="ECO:0000313" key="3">
    <source>
        <dbReference type="Proteomes" id="UP000315783"/>
    </source>
</evidence>
<feature type="region of interest" description="Disordered" evidence="1">
    <location>
        <begin position="1"/>
        <end position="29"/>
    </location>
</feature>
<accession>A0A545V7F0</accession>
<proteinExistence type="predicted"/>
<reference evidence="2 3" key="1">
    <citation type="journal article" date="2019" name="Appl. Microbiol. Biotechnol.">
        <title>Genome sequence of Isaria javanica and comparative genome analysis insights into family S53 peptidase evolution in fungal entomopathogens.</title>
        <authorList>
            <person name="Lin R."/>
            <person name="Zhang X."/>
            <person name="Xin B."/>
            <person name="Zou M."/>
            <person name="Gao Y."/>
            <person name="Qin F."/>
            <person name="Hu Q."/>
            <person name="Xie B."/>
            <person name="Cheng X."/>
        </authorList>
    </citation>
    <scope>NUCLEOTIDE SEQUENCE [LARGE SCALE GENOMIC DNA]</scope>
    <source>
        <strain evidence="2 3">IJ1G</strain>
    </source>
</reference>
<feature type="region of interest" description="Disordered" evidence="1">
    <location>
        <begin position="130"/>
        <end position="151"/>
    </location>
</feature>
<feature type="compositionally biased region" description="Basic and acidic residues" evidence="1">
    <location>
        <begin position="18"/>
        <end position="29"/>
    </location>
</feature>
<evidence type="ECO:0000256" key="1">
    <source>
        <dbReference type="SAM" id="MobiDB-lite"/>
    </source>
</evidence>
<keyword evidence="3" id="KW-1185">Reference proteome</keyword>
<feature type="compositionally biased region" description="Basic residues" evidence="1">
    <location>
        <begin position="7"/>
        <end position="17"/>
    </location>
</feature>
<dbReference type="EMBL" id="SPUK01000004">
    <property type="protein sequence ID" value="TQV97637.1"/>
    <property type="molecule type" value="Genomic_DNA"/>
</dbReference>
<name>A0A545V7F0_9HYPO</name>